<dbReference type="CDD" id="cd07199">
    <property type="entry name" value="Pat17_PNPLA8_PNPLA9_like"/>
    <property type="match status" value="1"/>
</dbReference>
<evidence type="ECO:0000256" key="1">
    <source>
        <dbReference type="ARBA" id="ARBA00022723"/>
    </source>
</evidence>
<dbReference type="STRING" id="913774.A0A0C3GNZ8"/>
<evidence type="ECO:0000256" key="2">
    <source>
        <dbReference type="ARBA" id="ARBA00022771"/>
    </source>
</evidence>
<keyword evidence="6" id="KW-0378">Hydrolase</keyword>
<evidence type="ECO:0000256" key="4">
    <source>
        <dbReference type="ARBA" id="ARBA00023098"/>
    </source>
</evidence>
<name>A0A0C3GNZ8_OIDMZ</name>
<dbReference type="Proteomes" id="UP000054321">
    <property type="component" value="Unassembled WGS sequence"/>
</dbReference>
<keyword evidence="3" id="KW-0862">Zinc</keyword>
<sequence length="1009" mass="113779">MRYCKHTQWLGLATSDGDVFVQSTDRLHTILEDLPDPDEQHPSLLVFIGNRSKAMAIKELAKTFSPPPRYGRDPSCQSQYDDEVSSRGQTKLNGRRAHGEIHLHIHAPSAFSSRPVLLAEGDLPSLDRPSMAMGMERCHELASRQLTPEALTTPNLAGSADRIYFRLLSPFTDVFCFFADDVGKFRPIVQRLALWLDLGRPSTLPRSTRPKVLIVTEREVGDPGDDESDLRDFTRMLSEETTMDITEQFSGIRVLGLAARNKNLSNKSRHRELFEQLLNCSDQVREARAKSQTLFSAHYFSAFFRCALDHLTTTTGEPFNFITTSRSENPVSRTLQAHLEDFLRNIKTPQKLISFAIPVIASSFLLDSYPPNMHFFNPKEVFGTVYKEACHQVCRTGALVHEGSMSMILPSGFLKLLESEFIKQVEAFASLRDASGIVWHQETLFEFKDDWITIRSAYSCFVCFQSRPVHALPCGHIVCRKCVRMFGIQTDCWTFDIHHCFLCELETPGISIRYKPPTAAVNILSIDGGGARGIIPLVFLQVLEEKIGLQYPVQENFHYIVATSSGAITGLALGKKGWTVEDSIYQFERTAKVAFRRHDSSYFGWLCHLYILVRSLVTNSIYPTQKLETLLKEAYGSEKILDCSGASAMGIDIGVTVTSMKPEPFLLTNYNGVGDREDKKPEYGVLLGNVPVWEIARAASAAPGVFSPKIIAGLGKFQDGGLKHNKPLRLGLKEIRVLYPNDPSAKRSALKVSLGTGKAVDNDSGMDGSRSWWRDMWFIRLGRALWSSMDGDGSDDTVYSKRPKRDDLKSGVRTRRGEYFRFNVEFIGREPRLDDASRIPEMKMQARNAILRSAQVDRLTLCFIARLFIFELENVPRKENGRYACTGYILCSRRAGTPSFSALLARLTKTSAKFLFRGRTLPGSIRDRSSLARDGNFRKRVCFDVDSKQDLFSLQLRDEGSEPFDVSGSPFSVDWLLNTQELGQPFNRPAVKRKRRDNDEGLPRKRPRL</sequence>
<dbReference type="GO" id="GO:0016042">
    <property type="term" value="P:lipid catabolic process"/>
    <property type="evidence" value="ECO:0007669"/>
    <property type="project" value="UniProtKB-UniRule"/>
</dbReference>
<evidence type="ECO:0000256" key="6">
    <source>
        <dbReference type="PROSITE-ProRule" id="PRU01161"/>
    </source>
</evidence>
<feature type="short sequence motif" description="GXGXXG" evidence="6">
    <location>
        <begin position="528"/>
        <end position="533"/>
    </location>
</feature>
<dbReference type="GO" id="GO:0019369">
    <property type="term" value="P:arachidonate metabolic process"/>
    <property type="evidence" value="ECO:0007669"/>
    <property type="project" value="TreeGrafter"/>
</dbReference>
<dbReference type="GO" id="GO:0016020">
    <property type="term" value="C:membrane"/>
    <property type="evidence" value="ECO:0007669"/>
    <property type="project" value="TreeGrafter"/>
</dbReference>
<evidence type="ECO:0000256" key="5">
    <source>
        <dbReference type="PROSITE-ProRule" id="PRU00175"/>
    </source>
</evidence>
<dbReference type="InterPro" id="IPR017907">
    <property type="entry name" value="Znf_RING_CS"/>
</dbReference>
<feature type="domain" description="PNPLA" evidence="9">
    <location>
        <begin position="524"/>
        <end position="732"/>
    </location>
</feature>
<dbReference type="Pfam" id="PF01734">
    <property type="entry name" value="Patatin"/>
    <property type="match status" value="1"/>
</dbReference>
<keyword evidence="6" id="KW-0442">Lipid degradation</keyword>
<dbReference type="GO" id="GO:0046486">
    <property type="term" value="P:glycerolipid metabolic process"/>
    <property type="evidence" value="ECO:0007669"/>
    <property type="project" value="UniProtKB-ARBA"/>
</dbReference>
<dbReference type="InterPro" id="IPR002641">
    <property type="entry name" value="PNPLA_dom"/>
</dbReference>
<reference evidence="11" key="2">
    <citation type="submission" date="2015-01" db="EMBL/GenBank/DDBJ databases">
        <title>Evolutionary Origins and Diversification of the Mycorrhizal Mutualists.</title>
        <authorList>
            <consortium name="DOE Joint Genome Institute"/>
            <consortium name="Mycorrhizal Genomics Consortium"/>
            <person name="Kohler A."/>
            <person name="Kuo A."/>
            <person name="Nagy L.G."/>
            <person name="Floudas D."/>
            <person name="Copeland A."/>
            <person name="Barry K.W."/>
            <person name="Cichocki N."/>
            <person name="Veneault-Fourrey C."/>
            <person name="LaButti K."/>
            <person name="Lindquist E.A."/>
            <person name="Lipzen A."/>
            <person name="Lundell T."/>
            <person name="Morin E."/>
            <person name="Murat C."/>
            <person name="Riley R."/>
            <person name="Ohm R."/>
            <person name="Sun H."/>
            <person name="Tunlid A."/>
            <person name="Henrissat B."/>
            <person name="Grigoriev I.V."/>
            <person name="Hibbett D.S."/>
            <person name="Martin F."/>
        </authorList>
    </citation>
    <scope>NUCLEOTIDE SEQUENCE [LARGE SCALE GENOMIC DNA]</scope>
    <source>
        <strain evidence="11">Zn</strain>
    </source>
</reference>
<feature type="active site" description="Nucleophile" evidence="6">
    <location>
        <position position="564"/>
    </location>
</feature>
<evidence type="ECO:0000313" key="11">
    <source>
        <dbReference type="Proteomes" id="UP000054321"/>
    </source>
</evidence>
<feature type="domain" description="RING-type" evidence="8">
    <location>
        <begin position="460"/>
        <end position="504"/>
    </location>
</feature>
<accession>A0A0C3GNZ8</accession>
<reference evidence="10 11" key="1">
    <citation type="submission" date="2014-04" db="EMBL/GenBank/DDBJ databases">
        <authorList>
            <consortium name="DOE Joint Genome Institute"/>
            <person name="Kuo A."/>
            <person name="Martino E."/>
            <person name="Perotto S."/>
            <person name="Kohler A."/>
            <person name="Nagy L.G."/>
            <person name="Floudas D."/>
            <person name="Copeland A."/>
            <person name="Barry K.W."/>
            <person name="Cichocki N."/>
            <person name="Veneault-Fourrey C."/>
            <person name="LaButti K."/>
            <person name="Lindquist E.A."/>
            <person name="Lipzen A."/>
            <person name="Lundell T."/>
            <person name="Morin E."/>
            <person name="Murat C."/>
            <person name="Sun H."/>
            <person name="Tunlid A."/>
            <person name="Henrissat B."/>
            <person name="Grigoriev I.V."/>
            <person name="Hibbett D.S."/>
            <person name="Martin F."/>
            <person name="Nordberg H.P."/>
            <person name="Cantor M.N."/>
            <person name="Hua S.X."/>
        </authorList>
    </citation>
    <scope>NUCLEOTIDE SEQUENCE [LARGE SCALE GENOMIC DNA]</scope>
    <source>
        <strain evidence="10 11">Zn</strain>
    </source>
</reference>
<proteinExistence type="predicted"/>
<comment type="caution">
    <text evidence="6">Lacks conserved residue(s) required for the propagation of feature annotation.</text>
</comment>
<evidence type="ECO:0000259" key="9">
    <source>
        <dbReference type="PROSITE" id="PS51635"/>
    </source>
</evidence>
<gene>
    <name evidence="10" type="ORF">OIDMADRAFT_36038</name>
</gene>
<dbReference type="EMBL" id="KN832899">
    <property type="protein sequence ID" value="KIM93104.1"/>
    <property type="molecule type" value="Genomic_DNA"/>
</dbReference>
<dbReference type="GO" id="GO:0008270">
    <property type="term" value="F:zinc ion binding"/>
    <property type="evidence" value="ECO:0007669"/>
    <property type="project" value="UniProtKB-KW"/>
</dbReference>
<dbReference type="PANTHER" id="PTHR24185:SF8">
    <property type="entry name" value="PNPLA DOMAIN-CONTAINING PROTEIN"/>
    <property type="match status" value="1"/>
</dbReference>
<dbReference type="PROSITE" id="PS51635">
    <property type="entry name" value="PNPLA"/>
    <property type="match status" value="1"/>
</dbReference>
<keyword evidence="2 5" id="KW-0863">Zinc-finger</keyword>
<protein>
    <recommendedName>
        <fullName evidence="12">PNPLA domain-containing protein</fullName>
    </recommendedName>
</protein>
<dbReference type="PROSITE" id="PS00518">
    <property type="entry name" value="ZF_RING_1"/>
    <property type="match status" value="1"/>
</dbReference>
<dbReference type="InterPro" id="IPR016035">
    <property type="entry name" value="Acyl_Trfase/lysoPLipase"/>
</dbReference>
<keyword evidence="11" id="KW-1185">Reference proteome</keyword>
<dbReference type="CDD" id="cd16449">
    <property type="entry name" value="RING-HC"/>
    <property type="match status" value="1"/>
</dbReference>
<dbReference type="OrthoDB" id="194358at2759"/>
<evidence type="ECO:0000313" key="10">
    <source>
        <dbReference type="EMBL" id="KIM93104.1"/>
    </source>
</evidence>
<dbReference type="InterPro" id="IPR001841">
    <property type="entry name" value="Znf_RING"/>
</dbReference>
<organism evidence="10 11">
    <name type="scientific">Oidiodendron maius (strain Zn)</name>
    <dbReference type="NCBI Taxonomy" id="913774"/>
    <lineage>
        <taxon>Eukaryota</taxon>
        <taxon>Fungi</taxon>
        <taxon>Dikarya</taxon>
        <taxon>Ascomycota</taxon>
        <taxon>Pezizomycotina</taxon>
        <taxon>Leotiomycetes</taxon>
        <taxon>Leotiomycetes incertae sedis</taxon>
        <taxon>Myxotrichaceae</taxon>
        <taxon>Oidiodendron</taxon>
    </lineage>
</organism>
<feature type="active site" description="Proton acceptor" evidence="6">
    <location>
        <position position="719"/>
    </location>
</feature>
<dbReference type="GO" id="GO:0047499">
    <property type="term" value="F:calcium-independent phospholipase A2 activity"/>
    <property type="evidence" value="ECO:0007669"/>
    <property type="project" value="TreeGrafter"/>
</dbReference>
<feature type="short sequence motif" description="DGA/G" evidence="6">
    <location>
        <begin position="719"/>
        <end position="721"/>
    </location>
</feature>
<dbReference type="PROSITE" id="PS50089">
    <property type="entry name" value="ZF_RING_2"/>
    <property type="match status" value="1"/>
</dbReference>
<dbReference type="Gene3D" id="3.40.1090.10">
    <property type="entry name" value="Cytosolic phospholipase A2 catalytic domain"/>
    <property type="match status" value="1"/>
</dbReference>
<dbReference type="HOGENOM" id="CLU_003059_1_1_1"/>
<keyword evidence="4 6" id="KW-0443">Lipid metabolism</keyword>
<evidence type="ECO:0000259" key="8">
    <source>
        <dbReference type="PROSITE" id="PS50089"/>
    </source>
</evidence>
<keyword evidence="1" id="KW-0479">Metal-binding</keyword>
<dbReference type="InParanoid" id="A0A0C3GNZ8"/>
<dbReference type="AlphaFoldDB" id="A0A0C3GNZ8"/>
<dbReference type="SUPFAM" id="SSF52151">
    <property type="entry name" value="FabD/lysophospholipase-like"/>
    <property type="match status" value="1"/>
</dbReference>
<feature type="region of interest" description="Disordered" evidence="7">
    <location>
        <begin position="986"/>
        <end position="1009"/>
    </location>
</feature>
<evidence type="ECO:0008006" key="12">
    <source>
        <dbReference type="Google" id="ProtNLM"/>
    </source>
</evidence>
<evidence type="ECO:0000256" key="7">
    <source>
        <dbReference type="SAM" id="MobiDB-lite"/>
    </source>
</evidence>
<dbReference type="PANTHER" id="PTHR24185">
    <property type="entry name" value="CALCIUM-INDEPENDENT PHOSPHOLIPASE A2-GAMMA"/>
    <property type="match status" value="1"/>
</dbReference>
<evidence type="ECO:0000256" key="3">
    <source>
        <dbReference type="ARBA" id="ARBA00022833"/>
    </source>
</evidence>